<keyword evidence="1" id="KW-0812">Transmembrane</keyword>
<feature type="transmembrane region" description="Helical" evidence="1">
    <location>
        <begin position="64"/>
        <end position="88"/>
    </location>
</feature>
<keyword evidence="1" id="KW-1133">Transmembrane helix</keyword>
<name>A0A2Z7C8Z6_9LAMI</name>
<proteinExistence type="predicted"/>
<reference evidence="2 3" key="1">
    <citation type="journal article" date="2015" name="Proc. Natl. Acad. Sci. U.S.A.">
        <title>The resurrection genome of Boea hygrometrica: A blueprint for survival of dehydration.</title>
        <authorList>
            <person name="Xiao L."/>
            <person name="Yang G."/>
            <person name="Zhang L."/>
            <person name="Yang X."/>
            <person name="Zhao S."/>
            <person name="Ji Z."/>
            <person name="Zhou Q."/>
            <person name="Hu M."/>
            <person name="Wang Y."/>
            <person name="Chen M."/>
            <person name="Xu Y."/>
            <person name="Jin H."/>
            <person name="Xiao X."/>
            <person name="Hu G."/>
            <person name="Bao F."/>
            <person name="Hu Y."/>
            <person name="Wan P."/>
            <person name="Li L."/>
            <person name="Deng X."/>
            <person name="Kuang T."/>
            <person name="Xiang C."/>
            <person name="Zhu J.K."/>
            <person name="Oliver M.J."/>
            <person name="He Y."/>
        </authorList>
    </citation>
    <scope>NUCLEOTIDE SEQUENCE [LARGE SCALE GENOMIC DNA]</scope>
    <source>
        <strain evidence="3">cv. XS01</strain>
    </source>
</reference>
<evidence type="ECO:0000313" key="2">
    <source>
        <dbReference type="EMBL" id="KZV42481.1"/>
    </source>
</evidence>
<keyword evidence="1" id="KW-0472">Membrane</keyword>
<gene>
    <name evidence="2" type="ORF">F511_36147</name>
</gene>
<organism evidence="2 3">
    <name type="scientific">Dorcoceras hygrometricum</name>
    <dbReference type="NCBI Taxonomy" id="472368"/>
    <lineage>
        <taxon>Eukaryota</taxon>
        <taxon>Viridiplantae</taxon>
        <taxon>Streptophyta</taxon>
        <taxon>Embryophyta</taxon>
        <taxon>Tracheophyta</taxon>
        <taxon>Spermatophyta</taxon>
        <taxon>Magnoliopsida</taxon>
        <taxon>eudicotyledons</taxon>
        <taxon>Gunneridae</taxon>
        <taxon>Pentapetalae</taxon>
        <taxon>asterids</taxon>
        <taxon>lamiids</taxon>
        <taxon>Lamiales</taxon>
        <taxon>Gesneriaceae</taxon>
        <taxon>Didymocarpoideae</taxon>
        <taxon>Trichosporeae</taxon>
        <taxon>Loxocarpinae</taxon>
        <taxon>Dorcoceras</taxon>
    </lineage>
</organism>
<dbReference type="EMBL" id="KQ999028">
    <property type="protein sequence ID" value="KZV42481.1"/>
    <property type="molecule type" value="Genomic_DNA"/>
</dbReference>
<accession>A0A2Z7C8Z6</accession>
<protein>
    <submittedName>
        <fullName evidence="2">Heat stress transcription factor A-2c-like</fullName>
    </submittedName>
</protein>
<dbReference type="AlphaFoldDB" id="A0A2Z7C8Z6"/>
<dbReference type="Proteomes" id="UP000250235">
    <property type="component" value="Unassembled WGS sequence"/>
</dbReference>
<evidence type="ECO:0000313" key="3">
    <source>
        <dbReference type="Proteomes" id="UP000250235"/>
    </source>
</evidence>
<sequence>MRRFGIPGPLNFCFHVYELMDPCVHDKVKWQHRGVTYTDPEVSDLSARDLDCGNYSSEVKVRNVYAVIPVLLLASVCVCYLASCYYAYTHIMLYAPFLVIPCEHPAVRTCELPFLAVELIHVDKDSDLSARDLVVVTVAQKVKIRM</sequence>
<evidence type="ECO:0000256" key="1">
    <source>
        <dbReference type="SAM" id="Phobius"/>
    </source>
</evidence>
<keyword evidence="3" id="KW-1185">Reference proteome</keyword>